<accession>A0A936ZUP0</accession>
<protein>
    <submittedName>
        <fullName evidence="1">Uncharacterized protein</fullName>
    </submittedName>
</protein>
<dbReference type="RefSeq" id="WP_201684566.1">
    <property type="nucleotide sequence ID" value="NZ_JAEQNA010000005.1"/>
</dbReference>
<proteinExistence type="predicted"/>
<name>A0A936ZUP0_9BURK</name>
<evidence type="ECO:0000313" key="2">
    <source>
        <dbReference type="Proteomes" id="UP000613011"/>
    </source>
</evidence>
<reference evidence="1" key="1">
    <citation type="submission" date="2021-01" db="EMBL/GenBank/DDBJ databases">
        <title>Ramlibacter sp. strain AW1 16S ribosomal RNA gene Genome sequencing and assembly.</title>
        <authorList>
            <person name="Kang M."/>
        </authorList>
    </citation>
    <scope>NUCLEOTIDE SEQUENCE</scope>
    <source>
        <strain evidence="1">AW1</strain>
    </source>
</reference>
<dbReference type="Pfam" id="PF16868">
    <property type="entry name" value="NMT1_3"/>
    <property type="match status" value="1"/>
</dbReference>
<dbReference type="EMBL" id="JAEQNA010000005">
    <property type="protein sequence ID" value="MBL0421485.1"/>
    <property type="molecule type" value="Genomic_DNA"/>
</dbReference>
<evidence type="ECO:0000313" key="1">
    <source>
        <dbReference type="EMBL" id="MBL0421485.1"/>
    </source>
</evidence>
<sequence length="327" mass="37277">MDARNDPATPRGSRLDLTMVGDWGTANFHTIWGWVSAHLRWRSAPLSKFSVRIGSAYRDSVELVGMGEADLSVTTPIHMGIRWAREGRHFYAGRAYPNLCTLGHLPQDDRLTFAVRADTGIRSFADIREKKPVLHIAMPPRADDCLCSYVIDLILRAHGIEPMDIVRWGGSYFEHENPRATIKMAQAGHCNAVFNEAIMVSNWSDLVQAYPMNFIPIEPEAMRVLTQDYGLRAAVLEKGRLRNEQEVPCLDWSNWGILCRDDMPEDVAYRVTAVMVEERAEFEARFRHIPVHQSPLTYPIDPRRMPHGVDAPLHPGAQRYYREHGYL</sequence>
<dbReference type="InterPro" id="IPR011852">
    <property type="entry name" value="TRAP_TAXI"/>
</dbReference>
<keyword evidence="2" id="KW-1185">Reference proteome</keyword>
<comment type="caution">
    <text evidence="1">The sequence shown here is derived from an EMBL/GenBank/DDBJ whole genome shotgun (WGS) entry which is preliminary data.</text>
</comment>
<dbReference type="Gene3D" id="3.40.190.10">
    <property type="entry name" value="Periplasmic binding protein-like II"/>
    <property type="match status" value="2"/>
</dbReference>
<dbReference type="AlphaFoldDB" id="A0A936ZUP0"/>
<organism evidence="1 2">
    <name type="scientific">Ramlibacter aurantiacus</name>
    <dbReference type="NCBI Taxonomy" id="2801330"/>
    <lineage>
        <taxon>Bacteria</taxon>
        <taxon>Pseudomonadati</taxon>
        <taxon>Pseudomonadota</taxon>
        <taxon>Betaproteobacteria</taxon>
        <taxon>Burkholderiales</taxon>
        <taxon>Comamonadaceae</taxon>
        <taxon>Ramlibacter</taxon>
    </lineage>
</organism>
<gene>
    <name evidence="1" type="ORF">JI739_14095</name>
</gene>
<dbReference type="SUPFAM" id="SSF53850">
    <property type="entry name" value="Periplasmic binding protein-like II"/>
    <property type="match status" value="1"/>
</dbReference>
<dbReference type="Proteomes" id="UP000613011">
    <property type="component" value="Unassembled WGS sequence"/>
</dbReference>